<name>A0A0N4W4M9_HAEPC</name>
<dbReference type="AlphaFoldDB" id="A0A0N4W4M9"/>
<reference evidence="3" key="1">
    <citation type="submission" date="2017-02" db="UniProtKB">
        <authorList>
            <consortium name="WormBaseParasite"/>
        </authorList>
    </citation>
    <scope>IDENTIFICATION</scope>
</reference>
<organism evidence="3">
    <name type="scientific">Haemonchus placei</name>
    <name type="common">Barber's pole worm</name>
    <dbReference type="NCBI Taxonomy" id="6290"/>
    <lineage>
        <taxon>Eukaryota</taxon>
        <taxon>Metazoa</taxon>
        <taxon>Ecdysozoa</taxon>
        <taxon>Nematoda</taxon>
        <taxon>Chromadorea</taxon>
        <taxon>Rhabditida</taxon>
        <taxon>Rhabditina</taxon>
        <taxon>Rhabditomorpha</taxon>
        <taxon>Strongyloidea</taxon>
        <taxon>Trichostrongylidae</taxon>
        <taxon>Haemonchus</taxon>
    </lineage>
</organism>
<protein>
    <submittedName>
        <fullName evidence="3">Alpha/beta hydrolase</fullName>
    </submittedName>
</protein>
<evidence type="ECO:0000313" key="2">
    <source>
        <dbReference type="Proteomes" id="UP000268014"/>
    </source>
</evidence>
<dbReference type="EMBL" id="UZAF01016260">
    <property type="protein sequence ID" value="VDO24143.1"/>
    <property type="molecule type" value="Genomic_DNA"/>
</dbReference>
<reference evidence="1 2" key="2">
    <citation type="submission" date="2018-11" db="EMBL/GenBank/DDBJ databases">
        <authorList>
            <consortium name="Pathogen Informatics"/>
        </authorList>
    </citation>
    <scope>NUCLEOTIDE SEQUENCE [LARGE SCALE GENOMIC DNA]</scope>
    <source>
        <strain evidence="1 2">MHpl1</strain>
    </source>
</reference>
<proteinExistence type="predicted"/>
<sequence>MRFQIRSGESRYFETLVPVAYGDSYAVWLYTNKGGTL</sequence>
<gene>
    <name evidence="1" type="ORF">HPLM_LOCUS4850</name>
</gene>
<keyword evidence="2" id="KW-1185">Reference proteome</keyword>
<evidence type="ECO:0000313" key="3">
    <source>
        <dbReference type="WBParaSite" id="HPLM_0000485801-mRNA-1"/>
    </source>
</evidence>
<accession>A0A0N4W4M9</accession>
<evidence type="ECO:0000313" key="1">
    <source>
        <dbReference type="EMBL" id="VDO24143.1"/>
    </source>
</evidence>
<dbReference type="Proteomes" id="UP000268014">
    <property type="component" value="Unassembled WGS sequence"/>
</dbReference>
<dbReference type="WBParaSite" id="HPLM_0000485801-mRNA-1">
    <property type="protein sequence ID" value="HPLM_0000485801-mRNA-1"/>
    <property type="gene ID" value="HPLM_0000485801"/>
</dbReference>